<dbReference type="KEGG" id="bph:Bphy_2188"/>
<dbReference type="eggNOG" id="COG2032">
    <property type="taxonomic scope" value="Bacteria"/>
</dbReference>
<dbReference type="GO" id="GO:0005507">
    <property type="term" value="F:copper ion binding"/>
    <property type="evidence" value="ECO:0007669"/>
    <property type="project" value="InterPro"/>
</dbReference>
<dbReference type="STRING" id="391038.Bphy_2188"/>
<reference evidence="4" key="1">
    <citation type="journal article" date="2014" name="Stand. Genomic Sci.">
        <title>Complete genome sequence of Burkholderia phymatum STM815(T), a broad host range and efficient nitrogen-fixing symbiont of Mimosa species.</title>
        <authorList>
            <person name="Moulin L."/>
            <person name="Klonowska A."/>
            <person name="Caroline B."/>
            <person name="Booth K."/>
            <person name="Vriezen J.A."/>
            <person name="Melkonian R."/>
            <person name="James E.K."/>
            <person name="Young J.P."/>
            <person name="Bena G."/>
            <person name="Hauser L."/>
            <person name="Land M."/>
            <person name="Kyrpides N."/>
            <person name="Bruce D."/>
            <person name="Chain P."/>
            <person name="Copeland A."/>
            <person name="Pitluck S."/>
            <person name="Woyke T."/>
            <person name="Lizotte-Waniewski M."/>
            <person name="Bristow J."/>
            <person name="Riley M."/>
        </authorList>
    </citation>
    <scope>NUCLEOTIDE SEQUENCE [LARGE SCALE GENOMIC DNA]</scope>
    <source>
        <strain evidence="4">DSM 17167 / CIP 108236 / LMG 21445 / STM815</strain>
    </source>
</reference>
<feature type="domain" description="Superoxide dismutase copper/zinc binding" evidence="2">
    <location>
        <begin position="79"/>
        <end position="204"/>
    </location>
</feature>
<dbReference type="EMBL" id="CP001043">
    <property type="protein sequence ID" value="ACC71363.1"/>
    <property type="molecule type" value="Genomic_DNA"/>
</dbReference>
<keyword evidence="4" id="KW-1185">Reference proteome</keyword>
<dbReference type="SUPFAM" id="SSF49329">
    <property type="entry name" value="Cu,Zn superoxide dismutase-like"/>
    <property type="match status" value="1"/>
</dbReference>
<dbReference type="Pfam" id="PF00080">
    <property type="entry name" value="Sod_Cu"/>
    <property type="match status" value="1"/>
</dbReference>
<dbReference type="InterPro" id="IPR001424">
    <property type="entry name" value="SOD_Cu_Zn_dom"/>
</dbReference>
<dbReference type="PANTHER" id="PTHR10003">
    <property type="entry name" value="SUPEROXIDE DISMUTASE CU-ZN -RELATED"/>
    <property type="match status" value="1"/>
</dbReference>
<dbReference type="Proteomes" id="UP000001192">
    <property type="component" value="Chromosome 1"/>
</dbReference>
<proteinExistence type="inferred from homology"/>
<organism evidence="3 4">
    <name type="scientific">Paraburkholderia phymatum (strain DSM 17167 / CIP 108236 / LMG 21445 / STM815)</name>
    <name type="common">Burkholderia phymatum</name>
    <dbReference type="NCBI Taxonomy" id="391038"/>
    <lineage>
        <taxon>Bacteria</taxon>
        <taxon>Pseudomonadati</taxon>
        <taxon>Pseudomonadota</taxon>
        <taxon>Betaproteobacteria</taxon>
        <taxon>Burkholderiales</taxon>
        <taxon>Burkholderiaceae</taxon>
        <taxon>Paraburkholderia</taxon>
    </lineage>
</organism>
<dbReference type="HOGENOM" id="CLU_056632_8_2_4"/>
<dbReference type="AlphaFoldDB" id="B2JEP8"/>
<dbReference type="Gene3D" id="2.60.40.200">
    <property type="entry name" value="Superoxide dismutase, copper/zinc binding domain"/>
    <property type="match status" value="1"/>
</dbReference>
<evidence type="ECO:0000313" key="3">
    <source>
        <dbReference type="EMBL" id="ACC71363.1"/>
    </source>
</evidence>
<dbReference type="InterPro" id="IPR036423">
    <property type="entry name" value="SOD-like_Cu/Zn_dom_sf"/>
</dbReference>
<evidence type="ECO:0000313" key="4">
    <source>
        <dbReference type="Proteomes" id="UP000001192"/>
    </source>
</evidence>
<evidence type="ECO:0000256" key="1">
    <source>
        <dbReference type="ARBA" id="ARBA00010457"/>
    </source>
</evidence>
<sequence length="206" mass="21499">MRPCSRYHVGFIRSGNAVAGTAGARQEDRMKKRIGGEAIKTIVVLAVTSALLSGCMGFLKPQEKRADAQMLPTLGNQARGMVTFIERADGVQVTYNLTGLPPNSDHALQVHERGDCNSADGSGAGAVFAPAAERLKSGARVEGDLGNIHADAAGVAAGFIVAPDVSLDGVRSVLQRAVLLHREPSDPYAYPQHGAGSALACGLIRQ</sequence>
<gene>
    <name evidence="3" type="ordered locus">Bphy_2188</name>
</gene>
<dbReference type="InterPro" id="IPR024134">
    <property type="entry name" value="SOD_Cu/Zn_/chaperone"/>
</dbReference>
<protein>
    <submittedName>
        <fullName evidence="3">Superoxide dismutase copper/zinc binding</fullName>
    </submittedName>
</protein>
<accession>B2JEP8</accession>
<comment type="similarity">
    <text evidence="1">Belongs to the Cu-Zn superoxide dismutase family.</text>
</comment>
<dbReference type="GO" id="GO:0006801">
    <property type="term" value="P:superoxide metabolic process"/>
    <property type="evidence" value="ECO:0007669"/>
    <property type="project" value="InterPro"/>
</dbReference>
<evidence type="ECO:0000259" key="2">
    <source>
        <dbReference type="Pfam" id="PF00080"/>
    </source>
</evidence>
<name>B2JEP8_PARP8</name>